<dbReference type="Proteomes" id="UP000023758">
    <property type="component" value="Unassembled WGS sequence"/>
</dbReference>
<dbReference type="AlphaFoldDB" id="A0A022W197"/>
<reference evidence="1" key="1">
    <citation type="submission" date="2014-02" db="EMBL/GenBank/DDBJ databases">
        <title>The Genome Sequence of Trichophyton rubrum (morphotype fischeri) CBS 288.86.</title>
        <authorList>
            <consortium name="The Broad Institute Genomics Platform"/>
            <person name="Cuomo C.A."/>
            <person name="White T.C."/>
            <person name="Graser Y."/>
            <person name="Martinez-Rossi N."/>
            <person name="Heitman J."/>
            <person name="Young S.K."/>
            <person name="Zeng Q."/>
            <person name="Gargeya S."/>
            <person name="Abouelleil A."/>
            <person name="Alvarado L."/>
            <person name="Chapman S.B."/>
            <person name="Gainer-Dewar J."/>
            <person name="Goldberg J."/>
            <person name="Griggs A."/>
            <person name="Gujja S."/>
            <person name="Hansen M."/>
            <person name="Howarth C."/>
            <person name="Imamovic A."/>
            <person name="Larimer J."/>
            <person name="Martinez D."/>
            <person name="Murphy C."/>
            <person name="Pearson M.D."/>
            <person name="Persinoti G."/>
            <person name="Poon T."/>
            <person name="Priest M."/>
            <person name="Roberts A.D."/>
            <person name="Saif S."/>
            <person name="Shea T.D."/>
            <person name="Sykes S.N."/>
            <person name="Wortman J."/>
            <person name="Nusbaum C."/>
            <person name="Birren B."/>
        </authorList>
    </citation>
    <scope>NUCLEOTIDE SEQUENCE [LARGE SCALE GENOMIC DNA]</scope>
    <source>
        <strain evidence="1">CBS 288.86</strain>
    </source>
</reference>
<dbReference type="EMBL" id="KK207862">
    <property type="protein sequence ID" value="EZF51818.1"/>
    <property type="molecule type" value="Genomic_DNA"/>
</dbReference>
<evidence type="ECO:0000313" key="1">
    <source>
        <dbReference type="EMBL" id="EZF51818.1"/>
    </source>
</evidence>
<dbReference type="HOGENOM" id="CLU_2028373_0_0_1"/>
<protein>
    <submittedName>
        <fullName evidence="1">Uncharacterized protein</fullName>
    </submittedName>
</protein>
<gene>
    <name evidence="1" type="ORF">H103_04973</name>
</gene>
<accession>A0A022W197</accession>
<proteinExistence type="predicted"/>
<sequence length="122" mass="13500">MCSSIKKVRIPGVVFLFARLSIWPPLGTEDCPREQTLARADNSALTDVMDQKELRDLGSAQAALVSVRSSKLLMGPTYSQRCARLSCLRGCLSGELQQLHTRTRLLPLQTAVDTIGTWLTIR</sequence>
<name>A0A022W197_TRIRU</name>
<organism evidence="1">
    <name type="scientific">Trichophyton rubrum CBS 288.86</name>
    <dbReference type="NCBI Taxonomy" id="1215330"/>
    <lineage>
        <taxon>Eukaryota</taxon>
        <taxon>Fungi</taxon>
        <taxon>Dikarya</taxon>
        <taxon>Ascomycota</taxon>
        <taxon>Pezizomycotina</taxon>
        <taxon>Eurotiomycetes</taxon>
        <taxon>Eurotiomycetidae</taxon>
        <taxon>Onygenales</taxon>
        <taxon>Arthrodermataceae</taxon>
        <taxon>Trichophyton</taxon>
    </lineage>
</organism>